<sequence length="448" mass="50346">MTKQKGMLKGIIASLLAVGLLAGCGSTGGDTNSGSTGTTDNGDKTIKFYWANIETSQQDVWQKYVFAPFLDKHPEIAIDAQYLPELQNTLRVQLAAGAGPDIFYIDGTDIPEYTSADMLLELDSYREEYKLDDVLFDYALKTGEYNGHTYGIPHSIEAACMTYNKTMIDELGQKVPKTREEYESLCNAAQEAGYLPISFGYSGNTVYNGWVWDHYIATYAGVEKEKQLLKGEITFNDPEIRASFEQIKEDWDKGWINDKKSGAISLDEARSLFSNEKAVMNFEGGWSTLADNLQANWNFEWGQAEWPSMKDGTPPSAGISIGEYIGINSKTEYADLCIEMMCDFYLDEQQVADAVSHGFSTPCREIDSSLYPEDMDAGIKKALEYQNELLAGENLSYHAFSFWPSKTLNYLNDNLDKLFYDQISLDDFLTQAQEKIETDFEEGYVFKG</sequence>
<evidence type="ECO:0000256" key="3">
    <source>
        <dbReference type="ARBA" id="ARBA00022448"/>
    </source>
</evidence>
<dbReference type="GO" id="GO:0030313">
    <property type="term" value="C:cell envelope"/>
    <property type="evidence" value="ECO:0007669"/>
    <property type="project" value="UniProtKB-SubCell"/>
</dbReference>
<evidence type="ECO:0000256" key="5">
    <source>
        <dbReference type="SAM" id="SignalP"/>
    </source>
</evidence>
<feature type="chain" id="PRO_5039499084" evidence="5">
    <location>
        <begin position="23"/>
        <end position="448"/>
    </location>
</feature>
<comment type="subcellular location">
    <subcellularLocation>
        <location evidence="1">Cell envelope</location>
    </subcellularLocation>
</comment>
<dbReference type="AlphaFoldDB" id="A0A8J6P889"/>
<dbReference type="Gene3D" id="3.40.190.10">
    <property type="entry name" value="Periplasmic binding protein-like II"/>
    <property type="match status" value="1"/>
</dbReference>
<comment type="similarity">
    <text evidence="2">Belongs to the bacterial solute-binding protein 1 family.</text>
</comment>
<dbReference type="PROSITE" id="PS51257">
    <property type="entry name" value="PROKAR_LIPOPROTEIN"/>
    <property type="match status" value="1"/>
</dbReference>
<evidence type="ECO:0000256" key="2">
    <source>
        <dbReference type="ARBA" id="ARBA00008520"/>
    </source>
</evidence>
<dbReference type="InterPro" id="IPR050490">
    <property type="entry name" value="Bact_solute-bd_prot1"/>
</dbReference>
<dbReference type="Proteomes" id="UP000632659">
    <property type="component" value="Unassembled WGS sequence"/>
</dbReference>
<dbReference type="InterPro" id="IPR006059">
    <property type="entry name" value="SBP"/>
</dbReference>
<accession>A0A8J6P889</accession>
<dbReference type="PANTHER" id="PTHR43649">
    <property type="entry name" value="ARABINOSE-BINDING PROTEIN-RELATED"/>
    <property type="match status" value="1"/>
</dbReference>
<dbReference type="SUPFAM" id="SSF53850">
    <property type="entry name" value="Periplasmic binding protein-like II"/>
    <property type="match status" value="1"/>
</dbReference>
<organism evidence="6 7">
    <name type="scientific">Massiliimalia timonensis</name>
    <dbReference type="NCBI Taxonomy" id="1987501"/>
    <lineage>
        <taxon>Bacteria</taxon>
        <taxon>Bacillati</taxon>
        <taxon>Bacillota</taxon>
        <taxon>Clostridia</taxon>
        <taxon>Eubacteriales</taxon>
        <taxon>Oscillospiraceae</taxon>
        <taxon>Massiliimalia</taxon>
    </lineage>
</organism>
<dbReference type="Pfam" id="PF01547">
    <property type="entry name" value="SBP_bac_1"/>
    <property type="match status" value="1"/>
</dbReference>
<gene>
    <name evidence="6" type="ORF">H8702_10065</name>
</gene>
<evidence type="ECO:0000313" key="6">
    <source>
        <dbReference type="EMBL" id="MBC8611445.1"/>
    </source>
</evidence>
<evidence type="ECO:0000256" key="4">
    <source>
        <dbReference type="ARBA" id="ARBA00022729"/>
    </source>
</evidence>
<keyword evidence="3" id="KW-0813">Transport</keyword>
<feature type="signal peptide" evidence="5">
    <location>
        <begin position="1"/>
        <end position="22"/>
    </location>
</feature>
<evidence type="ECO:0000313" key="7">
    <source>
        <dbReference type="Proteomes" id="UP000632659"/>
    </source>
</evidence>
<protein>
    <submittedName>
        <fullName evidence="6">Carbohydrate ABC transporter substrate-binding protein</fullName>
    </submittedName>
</protein>
<dbReference type="RefSeq" id="WP_187536655.1">
    <property type="nucleotide sequence ID" value="NZ_JACRTL010000005.1"/>
</dbReference>
<proteinExistence type="inferred from homology"/>
<dbReference type="EMBL" id="JACRTL010000005">
    <property type="protein sequence ID" value="MBC8611445.1"/>
    <property type="molecule type" value="Genomic_DNA"/>
</dbReference>
<keyword evidence="4 5" id="KW-0732">Signal</keyword>
<evidence type="ECO:0000256" key="1">
    <source>
        <dbReference type="ARBA" id="ARBA00004196"/>
    </source>
</evidence>
<dbReference type="PANTHER" id="PTHR43649:SF31">
    <property type="entry name" value="SN-GLYCEROL-3-PHOSPHATE-BINDING PERIPLASMIC PROTEIN UGPB"/>
    <property type="match status" value="1"/>
</dbReference>
<comment type="caution">
    <text evidence="6">The sequence shown here is derived from an EMBL/GenBank/DDBJ whole genome shotgun (WGS) entry which is preliminary data.</text>
</comment>
<reference evidence="6" key="1">
    <citation type="submission" date="2020-08" db="EMBL/GenBank/DDBJ databases">
        <title>Genome public.</title>
        <authorList>
            <person name="Liu C."/>
            <person name="Sun Q."/>
        </authorList>
    </citation>
    <scope>NUCLEOTIDE SEQUENCE</scope>
    <source>
        <strain evidence="6">NSJ-15</strain>
    </source>
</reference>
<name>A0A8J6P889_9FIRM</name>
<keyword evidence="7" id="KW-1185">Reference proteome</keyword>